<reference evidence="2" key="1">
    <citation type="submission" date="2022-08" db="EMBL/GenBank/DDBJ databases">
        <title>Microvirga terrae sp. nov., isolated from soil.</title>
        <authorList>
            <person name="Kim K.H."/>
            <person name="Seo Y.L."/>
            <person name="Kim J.M."/>
            <person name="Lee J.K."/>
            <person name="Han D.M."/>
            <person name="Jeon C.O."/>
        </authorList>
    </citation>
    <scope>NUCLEOTIDE SEQUENCE</scope>
    <source>
        <strain evidence="2">R24</strain>
    </source>
</reference>
<keyword evidence="3" id="KW-1185">Reference proteome</keyword>
<name>A0ABY5RVX0_9HYPH</name>
<organism evidence="2 3">
    <name type="scientific">Microvirga terrae</name>
    <dbReference type="NCBI Taxonomy" id="2740529"/>
    <lineage>
        <taxon>Bacteria</taxon>
        <taxon>Pseudomonadati</taxon>
        <taxon>Pseudomonadota</taxon>
        <taxon>Alphaproteobacteria</taxon>
        <taxon>Hyphomicrobiales</taxon>
        <taxon>Methylobacteriaceae</taxon>
        <taxon>Microvirga</taxon>
    </lineage>
</organism>
<dbReference type="Proteomes" id="UP001017257">
    <property type="component" value="Chromosome"/>
</dbReference>
<evidence type="ECO:0000313" key="2">
    <source>
        <dbReference type="EMBL" id="UVF21395.1"/>
    </source>
</evidence>
<dbReference type="EMBL" id="CP102845">
    <property type="protein sequence ID" value="UVF21395.1"/>
    <property type="molecule type" value="Genomic_DNA"/>
</dbReference>
<feature type="region of interest" description="Disordered" evidence="1">
    <location>
        <begin position="1"/>
        <end position="27"/>
    </location>
</feature>
<gene>
    <name evidence="2" type="ORF">HPT29_009870</name>
</gene>
<protein>
    <submittedName>
        <fullName evidence="2">Uncharacterized protein</fullName>
    </submittedName>
</protein>
<evidence type="ECO:0000256" key="1">
    <source>
        <dbReference type="SAM" id="MobiDB-lite"/>
    </source>
</evidence>
<proteinExistence type="predicted"/>
<sequence>MIGILSQDPDTLGPFHDGKVKPPSSGYSGYPPVSIKDVIAAAYLLRVALLSRIEMQNWSGAADGGRHE</sequence>
<accession>A0ABY5RVX0</accession>
<dbReference type="RefSeq" id="WP_173945495.1">
    <property type="nucleotide sequence ID" value="NZ_CP102845.1"/>
</dbReference>
<evidence type="ECO:0000313" key="3">
    <source>
        <dbReference type="Proteomes" id="UP001017257"/>
    </source>
</evidence>